<dbReference type="PROSITE" id="PS51038">
    <property type="entry name" value="BAH"/>
    <property type="match status" value="1"/>
</dbReference>
<gene>
    <name evidence="4" type="primary">LOC104787905</name>
</gene>
<dbReference type="GeneID" id="104787905"/>
<proteinExistence type="predicted"/>
<dbReference type="Pfam" id="PF05641">
    <property type="entry name" value="Agenet"/>
    <property type="match status" value="1"/>
</dbReference>
<dbReference type="SMART" id="SM00439">
    <property type="entry name" value="BAH"/>
    <property type="match status" value="1"/>
</dbReference>
<dbReference type="CDD" id="cd20403">
    <property type="entry name" value="Tudor_Agenet_FMRP-like_rpt2"/>
    <property type="match status" value="1"/>
</dbReference>
<dbReference type="InterPro" id="IPR043151">
    <property type="entry name" value="BAH_sf"/>
</dbReference>
<evidence type="ECO:0000259" key="2">
    <source>
        <dbReference type="PROSITE" id="PS51038"/>
    </source>
</evidence>
<dbReference type="SMART" id="SM00743">
    <property type="entry name" value="Agenet"/>
    <property type="match status" value="2"/>
</dbReference>
<dbReference type="InterPro" id="IPR008395">
    <property type="entry name" value="Agenet-like_dom"/>
</dbReference>
<feature type="region of interest" description="Disordered" evidence="1">
    <location>
        <begin position="535"/>
        <end position="556"/>
    </location>
</feature>
<evidence type="ECO:0000313" key="3">
    <source>
        <dbReference type="Proteomes" id="UP000694864"/>
    </source>
</evidence>
<protein>
    <submittedName>
        <fullName evidence="4">Uncharacterized protein LOC104787905 isoform X1</fullName>
    </submittedName>
</protein>
<name>A0ABM0Z8D2_CAMSA</name>
<feature type="domain" description="BAH" evidence="2">
    <location>
        <begin position="149"/>
        <end position="266"/>
    </location>
</feature>
<dbReference type="Proteomes" id="UP000694864">
    <property type="component" value="Chromosome 5"/>
</dbReference>
<dbReference type="InterPro" id="IPR014002">
    <property type="entry name" value="Agenet_dom_plant"/>
</dbReference>
<evidence type="ECO:0000313" key="4">
    <source>
        <dbReference type="RefSeq" id="XP_010511863.1"/>
    </source>
</evidence>
<sequence length="649" mass="72970">MAWSSETPSYCGWNELHVKNGKGKVEVHYYLERKDGIADLAVVGRVKSSKRISFRYALKKNRSVLKKLNSKEDVSNWLDSIVSGVMPHVADVPATIMTEKDAGGFNMSSFMNGKFQESIRQTKKDSWMGSSWTCKKRRKHYPSFLRNGVRISVNDFVYVLVEQGKRLVAYLEDLYEDSKGKKMVVARWFHKTEEVGFVSSDDISEREIFLSLYRQDLNIECIDDFATVLSPQHYEKFLKVPMHAQPVAFFCQKLYGDDDIKPYDITELEGYWRQKMLRYLNVSNLKSVDGAQAPVNDPGLGAPLVGCVGIRSRKRRRPSPVGTLDVATAGDMKGDCKSSPDSVLGVSDASMCKAAEDGSSHYIKKGSLVEVLSEDSGIRGCWFRALVLKKHKDKVKVQYQDIQDADDESKKLEEWVLTSQIAAGDSLEGLRIKGRKVVRPMLKPSIENDVGAVGVGMPVDVWWCDGWWEGIVMQKVSEDKFEVYLPGEKKMSAFHRRDLRQSREWLEDEWVNIRSRSDLVSTVLSLMKTKEMKVKPDVKPSEASVGNGGMSPNGEAKGTMCLSVATTKKSLPKRPIPDLLNDVLGNSDLKWKKSRKRNRVVSCCPHDPNLTDGFSSERSLDCENCKFMEGDSFGSSVGQPLTSGLLLSR</sequence>
<dbReference type="RefSeq" id="XP_010511863.1">
    <property type="nucleotide sequence ID" value="XM_010513561.2"/>
</dbReference>
<organism evidence="3 4">
    <name type="scientific">Camelina sativa</name>
    <name type="common">False flax</name>
    <name type="synonym">Myagrum sativum</name>
    <dbReference type="NCBI Taxonomy" id="90675"/>
    <lineage>
        <taxon>Eukaryota</taxon>
        <taxon>Viridiplantae</taxon>
        <taxon>Streptophyta</taxon>
        <taxon>Embryophyta</taxon>
        <taxon>Tracheophyta</taxon>
        <taxon>Spermatophyta</taxon>
        <taxon>Magnoliopsida</taxon>
        <taxon>eudicotyledons</taxon>
        <taxon>Gunneridae</taxon>
        <taxon>Pentapetalae</taxon>
        <taxon>rosids</taxon>
        <taxon>malvids</taxon>
        <taxon>Brassicales</taxon>
        <taxon>Brassicaceae</taxon>
        <taxon>Camelineae</taxon>
        <taxon>Camelina</taxon>
    </lineage>
</organism>
<accession>A0ABM0Z8D2</accession>
<reference evidence="4" key="2">
    <citation type="submission" date="2025-08" db="UniProtKB">
        <authorList>
            <consortium name="RefSeq"/>
        </authorList>
    </citation>
    <scope>IDENTIFICATION</scope>
    <source>
        <tissue evidence="4">Leaf</tissue>
    </source>
</reference>
<dbReference type="InterPro" id="IPR001025">
    <property type="entry name" value="BAH_dom"/>
</dbReference>
<reference evidence="3" key="1">
    <citation type="journal article" date="2014" name="Nat. Commun.">
        <title>The emerging biofuel crop Camelina sativa retains a highly undifferentiated hexaploid genome structure.</title>
        <authorList>
            <person name="Kagale S."/>
            <person name="Koh C."/>
            <person name="Nixon J."/>
            <person name="Bollina V."/>
            <person name="Clarke W.E."/>
            <person name="Tuteja R."/>
            <person name="Spillane C."/>
            <person name="Robinson S.J."/>
            <person name="Links M.G."/>
            <person name="Clarke C."/>
            <person name="Higgins E.E."/>
            <person name="Huebert T."/>
            <person name="Sharpe A.G."/>
            <person name="Parkin I.A."/>
        </authorList>
    </citation>
    <scope>NUCLEOTIDE SEQUENCE [LARGE SCALE GENOMIC DNA]</scope>
    <source>
        <strain evidence="3">cv. DH55</strain>
    </source>
</reference>
<dbReference type="Pfam" id="PF01426">
    <property type="entry name" value="BAH"/>
    <property type="match status" value="1"/>
</dbReference>
<dbReference type="Gene3D" id="2.30.30.490">
    <property type="match status" value="1"/>
</dbReference>
<dbReference type="PANTHER" id="PTHR31917">
    <property type="entry name" value="AGENET DOMAIN-CONTAINING PROTEIN-RELATED"/>
    <property type="match status" value="1"/>
</dbReference>
<keyword evidence="3" id="KW-1185">Reference proteome</keyword>
<evidence type="ECO:0000256" key="1">
    <source>
        <dbReference type="SAM" id="MobiDB-lite"/>
    </source>
</evidence>
<dbReference type="PANTHER" id="PTHR31917:SF58">
    <property type="entry name" value="AGENET AND BROMO-ADJACENT HOMOLOGY (BAH) DOMAIN-CONTAINING PROTEIN"/>
    <property type="match status" value="1"/>
</dbReference>
<dbReference type="CDD" id="cd20405">
    <property type="entry name" value="Tudor_Agenet_AtDUF_rpt1_3"/>
    <property type="match status" value="1"/>
</dbReference>